<keyword evidence="5" id="KW-1185">Reference proteome</keyword>
<gene>
    <name evidence="4" type="ORF">O9G_002692</name>
</gene>
<protein>
    <submittedName>
        <fullName evidence="4">Uncharacterized protein</fullName>
    </submittedName>
</protein>
<dbReference type="AlphaFoldDB" id="A0A075B0E6"/>
<feature type="signal peptide" evidence="3">
    <location>
        <begin position="1"/>
        <end position="19"/>
    </location>
</feature>
<sequence length="551" mass="63323">MFGIGSILLFSLLLLNAVAVLNEERFLIRGTEFSCQRLVGLGRQMDAYQTYSENSTLRRQLERWEAEMREKYQNISSIYSETLKAIGEAERRATRLNERQKEKIRELKNKLLQERNVQLKRFERSLELQKQQSEEIFLKQELKKKTLEKIKEYSENVRQNHMPSLPIDSLIVQDSIPPQNNLNKMLFINRSKDFKSIRYDSTFYHRGCAATFSQSSVVKQPSAIENANVLAVKQDALKNKKWNMKIESEKKEKKRFEAALEKCRIEKETGELLNGLDNLLHKDLIRKQKNPAIEYNDGQTLSAQNSEQKQAKLSEEFEKTFVYPAKHPDDPHARSNKPWKFQISKATNDANLNEDEKIINLKIPNRVKIDIDQEPKPLKPPVPSKQQSPFKQHKNDDEFQTKAKYLENMISTENFNEQNISDSISDDSHQIKPSLNELPEDHHSNNSNSNNSNNPNYENTPSFLSSISSISLASNPFITPSKGESNSSSIPSIPSSVLTGLSIPSSLFSPTSQISDISSLQSMVEDIKKLSFSDQDDIDKLDDIFKKINHK</sequence>
<evidence type="ECO:0000313" key="5">
    <source>
        <dbReference type="Proteomes" id="UP000030755"/>
    </source>
</evidence>
<dbReference type="HOGENOM" id="CLU_494451_0_0_1"/>
<feature type="compositionally biased region" description="Low complexity" evidence="2">
    <location>
        <begin position="445"/>
        <end position="461"/>
    </location>
</feature>
<feature type="region of interest" description="Disordered" evidence="2">
    <location>
        <begin position="419"/>
        <end position="461"/>
    </location>
</feature>
<evidence type="ECO:0000313" key="4">
    <source>
        <dbReference type="EMBL" id="EPZ36049.1"/>
    </source>
</evidence>
<feature type="region of interest" description="Disordered" evidence="2">
    <location>
        <begin position="373"/>
        <end position="396"/>
    </location>
</feature>
<evidence type="ECO:0000256" key="3">
    <source>
        <dbReference type="SAM" id="SignalP"/>
    </source>
</evidence>
<evidence type="ECO:0000256" key="2">
    <source>
        <dbReference type="SAM" id="MobiDB-lite"/>
    </source>
</evidence>
<name>A0A075B0E6_ROZAC</name>
<feature type="chain" id="PRO_5001704941" evidence="3">
    <location>
        <begin position="20"/>
        <end position="551"/>
    </location>
</feature>
<reference evidence="4 5" key="1">
    <citation type="journal article" date="2013" name="Curr. Biol.">
        <title>Shared signatures of parasitism and phylogenomics unite Cryptomycota and microsporidia.</title>
        <authorList>
            <person name="James T.Y."/>
            <person name="Pelin A."/>
            <person name="Bonen L."/>
            <person name="Ahrendt S."/>
            <person name="Sain D."/>
            <person name="Corradi N."/>
            <person name="Stajich J.E."/>
        </authorList>
    </citation>
    <scope>NUCLEOTIDE SEQUENCE [LARGE SCALE GENOMIC DNA]</scope>
    <source>
        <strain evidence="4 5">CSF55</strain>
    </source>
</reference>
<feature type="coiled-coil region" evidence="1">
    <location>
        <begin position="54"/>
        <end position="132"/>
    </location>
</feature>
<accession>A0A075B0E6</accession>
<feature type="coiled-coil region" evidence="1">
    <location>
        <begin position="239"/>
        <end position="266"/>
    </location>
</feature>
<dbReference type="Proteomes" id="UP000030755">
    <property type="component" value="Unassembled WGS sequence"/>
</dbReference>
<keyword evidence="1" id="KW-0175">Coiled coil</keyword>
<dbReference type="EMBL" id="KE560678">
    <property type="protein sequence ID" value="EPZ36049.1"/>
    <property type="molecule type" value="Genomic_DNA"/>
</dbReference>
<organism evidence="4 5">
    <name type="scientific">Rozella allomycis (strain CSF55)</name>
    <dbReference type="NCBI Taxonomy" id="988480"/>
    <lineage>
        <taxon>Eukaryota</taxon>
        <taxon>Fungi</taxon>
        <taxon>Fungi incertae sedis</taxon>
        <taxon>Cryptomycota</taxon>
        <taxon>Cryptomycota incertae sedis</taxon>
        <taxon>Rozella</taxon>
    </lineage>
</organism>
<keyword evidence="3" id="KW-0732">Signal</keyword>
<proteinExistence type="predicted"/>
<evidence type="ECO:0000256" key="1">
    <source>
        <dbReference type="SAM" id="Coils"/>
    </source>
</evidence>